<keyword evidence="1" id="KW-0732">Signal</keyword>
<protein>
    <recommendedName>
        <fullName evidence="4">DUF3617 domain-containing protein</fullName>
    </recommendedName>
</protein>
<evidence type="ECO:0008006" key="4">
    <source>
        <dbReference type="Google" id="ProtNLM"/>
    </source>
</evidence>
<keyword evidence="3" id="KW-1185">Reference proteome</keyword>
<feature type="signal peptide" evidence="1">
    <location>
        <begin position="1"/>
        <end position="22"/>
    </location>
</feature>
<feature type="chain" id="PRO_5045320737" description="DUF3617 domain-containing protein" evidence="1">
    <location>
        <begin position="23"/>
        <end position="143"/>
    </location>
</feature>
<evidence type="ECO:0000313" key="3">
    <source>
        <dbReference type="Proteomes" id="UP000623419"/>
    </source>
</evidence>
<evidence type="ECO:0000313" key="2">
    <source>
        <dbReference type="EMBL" id="GGA73994.1"/>
    </source>
</evidence>
<accession>A0ABQ1HET3</accession>
<comment type="caution">
    <text evidence="2">The sequence shown here is derived from an EMBL/GenBank/DDBJ whole genome shotgun (WGS) entry which is preliminary data.</text>
</comment>
<proteinExistence type="predicted"/>
<evidence type="ECO:0000256" key="1">
    <source>
        <dbReference type="SAM" id="SignalP"/>
    </source>
</evidence>
<dbReference type="RefSeq" id="WP_188661944.1">
    <property type="nucleotide sequence ID" value="NZ_BMKC01000001.1"/>
</dbReference>
<dbReference type="EMBL" id="BMKC01000001">
    <property type="protein sequence ID" value="GGA73994.1"/>
    <property type="molecule type" value="Genomic_DNA"/>
</dbReference>
<sequence length="143" mass="14805">MSRPRKAGLLPALMLLPSLALAGPAPAPAAPAADPAAANLAFAAALEACVEASHQSPHPFVRDFVIEHTVSGMDGELCGYSQTMPGDMRMACELDEPARVGLAAEFRELAEGRMSGGTGEQPAWTGSCEVITADGESIKLDQD</sequence>
<organism evidence="2 3">
    <name type="scientific">Arenimonas soli</name>
    <dbReference type="NCBI Taxonomy" id="2269504"/>
    <lineage>
        <taxon>Bacteria</taxon>
        <taxon>Pseudomonadati</taxon>
        <taxon>Pseudomonadota</taxon>
        <taxon>Gammaproteobacteria</taxon>
        <taxon>Lysobacterales</taxon>
        <taxon>Lysobacteraceae</taxon>
        <taxon>Arenimonas</taxon>
    </lineage>
</organism>
<dbReference type="Proteomes" id="UP000623419">
    <property type="component" value="Unassembled WGS sequence"/>
</dbReference>
<gene>
    <name evidence="2" type="ORF">GCM10011521_10220</name>
</gene>
<name>A0ABQ1HET3_9GAMM</name>
<reference evidence="3" key="1">
    <citation type="journal article" date="2019" name="Int. J. Syst. Evol. Microbiol.">
        <title>The Global Catalogue of Microorganisms (GCM) 10K type strain sequencing project: providing services to taxonomists for standard genome sequencing and annotation.</title>
        <authorList>
            <consortium name="The Broad Institute Genomics Platform"/>
            <consortium name="The Broad Institute Genome Sequencing Center for Infectious Disease"/>
            <person name="Wu L."/>
            <person name="Ma J."/>
        </authorList>
    </citation>
    <scope>NUCLEOTIDE SEQUENCE [LARGE SCALE GENOMIC DNA]</scope>
    <source>
        <strain evidence="3">CGMCC 1.15905</strain>
    </source>
</reference>